<dbReference type="RefSeq" id="WP_344967788.1">
    <property type="nucleotide sequence ID" value="NZ_BAABDD010000003.1"/>
</dbReference>
<evidence type="ECO:0000313" key="3">
    <source>
        <dbReference type="Proteomes" id="UP001500908"/>
    </source>
</evidence>
<dbReference type="Proteomes" id="UP001500908">
    <property type="component" value="Unassembled WGS sequence"/>
</dbReference>
<gene>
    <name evidence="2" type="ORF">GCM10022402_10220</name>
</gene>
<sequence>MTDQAHERDPAPRPAPDSSAPGEVIPFPGAALDPTPTGGAVEATADTARLVADRVTALWFHLRAAGGWRAATIAAHGAACVPVGTGRLVATARLDALLAAF</sequence>
<comment type="caution">
    <text evidence="2">The sequence shown here is derived from an EMBL/GenBank/DDBJ whole genome shotgun (WGS) entry which is preliminary data.</text>
</comment>
<accession>A0ABP7F6V5</accession>
<protein>
    <submittedName>
        <fullName evidence="2">Uncharacterized protein</fullName>
    </submittedName>
</protein>
<evidence type="ECO:0000256" key="1">
    <source>
        <dbReference type="SAM" id="MobiDB-lite"/>
    </source>
</evidence>
<proteinExistence type="predicted"/>
<organism evidence="2 3">
    <name type="scientific">Salinactinospora qingdaonensis</name>
    <dbReference type="NCBI Taxonomy" id="702744"/>
    <lineage>
        <taxon>Bacteria</taxon>
        <taxon>Bacillati</taxon>
        <taxon>Actinomycetota</taxon>
        <taxon>Actinomycetes</taxon>
        <taxon>Streptosporangiales</taxon>
        <taxon>Nocardiopsidaceae</taxon>
        <taxon>Salinactinospora</taxon>
    </lineage>
</organism>
<keyword evidence="3" id="KW-1185">Reference proteome</keyword>
<evidence type="ECO:0000313" key="2">
    <source>
        <dbReference type="EMBL" id="GAA3731466.1"/>
    </source>
</evidence>
<feature type="compositionally biased region" description="Basic and acidic residues" evidence="1">
    <location>
        <begin position="1"/>
        <end position="11"/>
    </location>
</feature>
<feature type="region of interest" description="Disordered" evidence="1">
    <location>
        <begin position="1"/>
        <end position="40"/>
    </location>
</feature>
<dbReference type="EMBL" id="BAABDD010000003">
    <property type="protein sequence ID" value="GAA3731466.1"/>
    <property type="molecule type" value="Genomic_DNA"/>
</dbReference>
<reference evidence="3" key="1">
    <citation type="journal article" date="2019" name="Int. J. Syst. Evol. Microbiol.">
        <title>The Global Catalogue of Microorganisms (GCM) 10K type strain sequencing project: providing services to taxonomists for standard genome sequencing and annotation.</title>
        <authorList>
            <consortium name="The Broad Institute Genomics Platform"/>
            <consortium name="The Broad Institute Genome Sequencing Center for Infectious Disease"/>
            <person name="Wu L."/>
            <person name="Ma J."/>
        </authorList>
    </citation>
    <scope>NUCLEOTIDE SEQUENCE [LARGE SCALE GENOMIC DNA]</scope>
    <source>
        <strain evidence="3">JCM 17137</strain>
    </source>
</reference>
<name>A0ABP7F6V5_9ACTN</name>